<feature type="domain" description="N-acetyltransferase" evidence="1">
    <location>
        <begin position="31"/>
        <end position="166"/>
    </location>
</feature>
<reference evidence="2 3" key="1">
    <citation type="submission" date="2016-10" db="EMBL/GenBank/DDBJ databases">
        <authorList>
            <person name="de Groot N.N."/>
        </authorList>
    </citation>
    <scope>NUCLEOTIDE SEQUENCE [LARGE SCALE GENOMIC DNA]</scope>
    <source>
        <strain evidence="2 3">YAD2003</strain>
    </source>
</reference>
<dbReference type="InterPro" id="IPR000182">
    <property type="entry name" value="GNAT_dom"/>
</dbReference>
<sequence length="166" mass="19387">MLKLKSANYKDIEKEWFFQRSIPVDENGFLNDYNDISREDFDSALETIIAQSKGEKLPEGYVPQTVYYLWDDDTIVGTFHFRHYLCQSLIEGAGHIGYYIAPEYRGKGYASQGLKLLIDEIRDDVQDDEIYLRVNKDNPASLKVMLNNGGYIHHQDDTKYYVRIKK</sequence>
<proteinExistence type="predicted"/>
<dbReference type="PANTHER" id="PTHR39173:SF1">
    <property type="entry name" value="ACETYLTRANSFERASE"/>
    <property type="match status" value="1"/>
</dbReference>
<dbReference type="InterPro" id="IPR016181">
    <property type="entry name" value="Acyl_CoA_acyltransferase"/>
</dbReference>
<dbReference type="EMBL" id="FNWV01000019">
    <property type="protein sequence ID" value="SEH86368.1"/>
    <property type="molecule type" value="Genomic_DNA"/>
</dbReference>
<evidence type="ECO:0000313" key="2">
    <source>
        <dbReference type="EMBL" id="SEH86368.1"/>
    </source>
</evidence>
<dbReference type="CDD" id="cd04301">
    <property type="entry name" value="NAT_SF"/>
    <property type="match status" value="1"/>
</dbReference>
<protein>
    <submittedName>
        <fullName evidence="2">Predicted acetyltransferase</fullName>
    </submittedName>
</protein>
<dbReference type="AlphaFoldDB" id="A0A1H6LCK7"/>
<dbReference type="PANTHER" id="PTHR39173">
    <property type="entry name" value="ACETYLTRANSFERASE"/>
    <property type="match status" value="1"/>
</dbReference>
<dbReference type="Pfam" id="PF13302">
    <property type="entry name" value="Acetyltransf_3"/>
    <property type="match status" value="1"/>
</dbReference>
<gene>
    <name evidence="2" type="ORF">SAMN02910265_03095</name>
</gene>
<evidence type="ECO:0000259" key="1">
    <source>
        <dbReference type="PROSITE" id="PS51186"/>
    </source>
</evidence>
<dbReference type="SUPFAM" id="SSF55729">
    <property type="entry name" value="Acyl-CoA N-acyltransferases (Nat)"/>
    <property type="match status" value="1"/>
</dbReference>
<keyword evidence="2" id="KW-0808">Transferase</keyword>
<dbReference type="GO" id="GO:0016747">
    <property type="term" value="F:acyltransferase activity, transferring groups other than amino-acyl groups"/>
    <property type="evidence" value="ECO:0007669"/>
    <property type="project" value="InterPro"/>
</dbReference>
<dbReference type="OrthoDB" id="9810615at2"/>
<accession>A0A1H6LCK7</accession>
<name>A0A1H6LCK7_RUMFL</name>
<dbReference type="PROSITE" id="PS51186">
    <property type="entry name" value="GNAT"/>
    <property type="match status" value="1"/>
</dbReference>
<dbReference type="Proteomes" id="UP000183190">
    <property type="component" value="Unassembled WGS sequence"/>
</dbReference>
<evidence type="ECO:0000313" key="3">
    <source>
        <dbReference type="Proteomes" id="UP000183190"/>
    </source>
</evidence>
<dbReference type="Gene3D" id="3.40.630.30">
    <property type="match status" value="1"/>
</dbReference>
<dbReference type="RefSeq" id="WP_074719006.1">
    <property type="nucleotide sequence ID" value="NZ_FNWV01000019.1"/>
</dbReference>
<organism evidence="2 3">
    <name type="scientific">Ruminococcus flavefaciens</name>
    <dbReference type="NCBI Taxonomy" id="1265"/>
    <lineage>
        <taxon>Bacteria</taxon>
        <taxon>Bacillati</taxon>
        <taxon>Bacillota</taxon>
        <taxon>Clostridia</taxon>
        <taxon>Eubacteriales</taxon>
        <taxon>Oscillospiraceae</taxon>
        <taxon>Ruminococcus</taxon>
    </lineage>
</organism>